<evidence type="ECO:0000313" key="5">
    <source>
        <dbReference type="EMBL" id="PVD22385.1"/>
    </source>
</evidence>
<sequence>MRDIGSEGLAHSDDDKKDDAESRRKRKQRRNRTTFNSTQLAALERVFERTHYPDAFVWFQNRRAKFRRNERNLMAQRQSMYGAGARGALENTPIEQPITPRPTPINSDYLTWPTPPAYGSSSATTSSCALVNHSYSPSAHVGSSLACLRLKAQEFNSALQHSPYGPHQMPQ</sequence>
<evidence type="ECO:0000256" key="3">
    <source>
        <dbReference type="SAM" id="MobiDB-lite"/>
    </source>
</evidence>
<feature type="compositionally biased region" description="Basic and acidic residues" evidence="3">
    <location>
        <begin position="1"/>
        <end position="22"/>
    </location>
</feature>
<keyword evidence="2" id="KW-0371">Homeobox</keyword>
<keyword evidence="2" id="KW-0238">DNA-binding</keyword>
<feature type="compositionally biased region" description="Basic residues" evidence="3">
    <location>
        <begin position="23"/>
        <end position="32"/>
    </location>
</feature>
<keyword evidence="2" id="KW-0539">Nucleus</keyword>
<dbReference type="AlphaFoldDB" id="A0A2T7NMJ3"/>
<dbReference type="InterPro" id="IPR001356">
    <property type="entry name" value="HD"/>
</dbReference>
<feature type="region of interest" description="Disordered" evidence="3">
    <location>
        <begin position="1"/>
        <end position="35"/>
    </location>
</feature>
<reference evidence="5 6" key="1">
    <citation type="submission" date="2018-04" db="EMBL/GenBank/DDBJ databases">
        <title>The genome of golden apple snail Pomacea canaliculata provides insight into stress tolerance and invasive adaptation.</title>
        <authorList>
            <person name="Liu C."/>
            <person name="Liu B."/>
            <person name="Ren Y."/>
            <person name="Zhang Y."/>
            <person name="Wang H."/>
            <person name="Li S."/>
            <person name="Jiang F."/>
            <person name="Yin L."/>
            <person name="Zhang G."/>
            <person name="Qian W."/>
            <person name="Fan W."/>
        </authorList>
    </citation>
    <scope>NUCLEOTIDE SEQUENCE [LARGE SCALE GENOMIC DNA]</scope>
    <source>
        <strain evidence="5">SZHN2017</strain>
        <tissue evidence="5">Muscle</tissue>
    </source>
</reference>
<name>A0A2T7NMJ3_POMCA</name>
<dbReference type="EMBL" id="PZQS01000011">
    <property type="protein sequence ID" value="PVD22385.1"/>
    <property type="molecule type" value="Genomic_DNA"/>
</dbReference>
<dbReference type="SMART" id="SM00389">
    <property type="entry name" value="HOX"/>
    <property type="match status" value="1"/>
</dbReference>
<organism evidence="5 6">
    <name type="scientific">Pomacea canaliculata</name>
    <name type="common">Golden apple snail</name>
    <dbReference type="NCBI Taxonomy" id="400727"/>
    <lineage>
        <taxon>Eukaryota</taxon>
        <taxon>Metazoa</taxon>
        <taxon>Spiralia</taxon>
        <taxon>Lophotrochozoa</taxon>
        <taxon>Mollusca</taxon>
        <taxon>Gastropoda</taxon>
        <taxon>Caenogastropoda</taxon>
        <taxon>Architaenioglossa</taxon>
        <taxon>Ampullarioidea</taxon>
        <taxon>Ampullariidae</taxon>
        <taxon>Pomacea</taxon>
    </lineage>
</organism>
<dbReference type="GO" id="GO:0003677">
    <property type="term" value="F:DNA binding"/>
    <property type="evidence" value="ECO:0007669"/>
    <property type="project" value="UniProtKB-KW"/>
</dbReference>
<dbReference type="PANTHER" id="PTHR46385">
    <property type="entry name" value="PAIRED MESODERM HOMEOBOX PROTEIN 1-RELATED"/>
    <property type="match status" value="1"/>
</dbReference>
<evidence type="ECO:0000259" key="4">
    <source>
        <dbReference type="PROSITE" id="PS50803"/>
    </source>
</evidence>
<comment type="caution">
    <text evidence="5">The sequence shown here is derived from an EMBL/GenBank/DDBJ whole genome shotgun (WGS) entry which is preliminary data.</text>
</comment>
<feature type="domain" description="OAR" evidence="4">
    <location>
        <begin position="143"/>
        <end position="156"/>
    </location>
</feature>
<accession>A0A2T7NMJ3</accession>
<evidence type="ECO:0000256" key="2">
    <source>
        <dbReference type="RuleBase" id="RU000682"/>
    </source>
</evidence>
<dbReference type="PANTHER" id="PTHR46385:SF4">
    <property type="entry name" value="PAIRED MESODERM HOMEOBOX PROTEIN 2-LIKE ISOFORM X1"/>
    <property type="match status" value="1"/>
</dbReference>
<dbReference type="InterPro" id="IPR009057">
    <property type="entry name" value="Homeodomain-like_sf"/>
</dbReference>
<dbReference type="PROSITE" id="PS50803">
    <property type="entry name" value="OAR"/>
    <property type="match status" value="1"/>
</dbReference>
<dbReference type="STRING" id="400727.A0A2T7NMJ3"/>
<dbReference type="Pfam" id="PF00046">
    <property type="entry name" value="Homeodomain"/>
    <property type="match status" value="1"/>
</dbReference>
<dbReference type="OrthoDB" id="6159439at2759"/>
<evidence type="ECO:0000256" key="1">
    <source>
        <dbReference type="ARBA" id="ARBA00004123"/>
    </source>
</evidence>
<dbReference type="Gene3D" id="1.10.10.60">
    <property type="entry name" value="Homeodomain-like"/>
    <property type="match status" value="1"/>
</dbReference>
<keyword evidence="6" id="KW-1185">Reference proteome</keyword>
<protein>
    <recommendedName>
        <fullName evidence="4">OAR domain-containing protein</fullName>
    </recommendedName>
</protein>
<gene>
    <name evidence="5" type="ORF">C0Q70_18195</name>
</gene>
<evidence type="ECO:0000313" key="6">
    <source>
        <dbReference type="Proteomes" id="UP000245119"/>
    </source>
</evidence>
<dbReference type="Proteomes" id="UP000245119">
    <property type="component" value="Linkage Group LG11"/>
</dbReference>
<proteinExistence type="predicted"/>
<comment type="subcellular location">
    <subcellularLocation>
        <location evidence="1 2">Nucleus</location>
    </subcellularLocation>
</comment>
<dbReference type="SUPFAM" id="SSF46689">
    <property type="entry name" value="Homeodomain-like"/>
    <property type="match status" value="1"/>
</dbReference>
<dbReference type="InterPro" id="IPR043378">
    <property type="entry name" value="PRRX1/2"/>
</dbReference>
<dbReference type="Pfam" id="PF03826">
    <property type="entry name" value="OAR"/>
    <property type="match status" value="1"/>
</dbReference>
<dbReference type="InterPro" id="IPR003654">
    <property type="entry name" value="OAR_dom"/>
</dbReference>
<dbReference type="GO" id="GO:0005634">
    <property type="term" value="C:nucleus"/>
    <property type="evidence" value="ECO:0007669"/>
    <property type="project" value="UniProtKB-SubCell"/>
</dbReference>
<dbReference type="CDD" id="cd00086">
    <property type="entry name" value="homeodomain"/>
    <property type="match status" value="1"/>
</dbReference>